<dbReference type="GeneID" id="91094425"/>
<dbReference type="AlphaFoldDB" id="A0AAX4JTT3"/>
<evidence type="ECO:0000256" key="1">
    <source>
        <dbReference type="SAM" id="MobiDB-lite"/>
    </source>
</evidence>
<feature type="region of interest" description="Disordered" evidence="1">
    <location>
        <begin position="1"/>
        <end position="80"/>
    </location>
</feature>
<evidence type="ECO:0000313" key="3">
    <source>
        <dbReference type="Proteomes" id="UP001355207"/>
    </source>
</evidence>
<feature type="compositionally biased region" description="Polar residues" evidence="1">
    <location>
        <begin position="1"/>
        <end position="20"/>
    </location>
</feature>
<feature type="compositionally biased region" description="Polar residues" evidence="1">
    <location>
        <begin position="59"/>
        <end position="80"/>
    </location>
</feature>
<dbReference type="Proteomes" id="UP001355207">
    <property type="component" value="Chromosome 4"/>
</dbReference>
<dbReference type="RefSeq" id="XP_066075603.1">
    <property type="nucleotide sequence ID" value="XM_066219506.1"/>
</dbReference>
<protein>
    <submittedName>
        <fullName evidence="2">Uncharacterized protein</fullName>
    </submittedName>
</protein>
<proteinExistence type="predicted"/>
<evidence type="ECO:0000313" key="2">
    <source>
        <dbReference type="EMBL" id="WWC88840.1"/>
    </source>
</evidence>
<keyword evidence="3" id="KW-1185">Reference proteome</keyword>
<name>A0AAX4JTT3_9TREE</name>
<dbReference type="EMBL" id="CP144101">
    <property type="protein sequence ID" value="WWC88840.1"/>
    <property type="molecule type" value="Genomic_DNA"/>
</dbReference>
<gene>
    <name evidence="2" type="ORF">L201_003755</name>
</gene>
<sequence length="96" mass="10853">MSQDSSKLTYLLSITPTDPNSEYHGRKRDHAQRVHEMILENINNSKNSESEKQKRRSQINRASENYQSSLGTDNETGSFNKFVSVGSSIAEAMTNE</sequence>
<accession>A0AAX4JTT3</accession>
<organism evidence="2 3">
    <name type="scientific">Kwoniella dendrophila CBS 6074</name>
    <dbReference type="NCBI Taxonomy" id="1295534"/>
    <lineage>
        <taxon>Eukaryota</taxon>
        <taxon>Fungi</taxon>
        <taxon>Dikarya</taxon>
        <taxon>Basidiomycota</taxon>
        <taxon>Agaricomycotina</taxon>
        <taxon>Tremellomycetes</taxon>
        <taxon>Tremellales</taxon>
        <taxon>Cryptococcaceae</taxon>
        <taxon>Kwoniella</taxon>
    </lineage>
</organism>
<reference evidence="2 3" key="1">
    <citation type="submission" date="2024-01" db="EMBL/GenBank/DDBJ databases">
        <title>Comparative genomics of Cryptococcus and Kwoniella reveals pathogenesis evolution and contrasting modes of karyotype evolution via chromosome fusion or intercentromeric recombination.</title>
        <authorList>
            <person name="Coelho M.A."/>
            <person name="David-Palma M."/>
            <person name="Shea T."/>
            <person name="Bowers K."/>
            <person name="McGinley-Smith S."/>
            <person name="Mohammad A.W."/>
            <person name="Gnirke A."/>
            <person name="Yurkov A.M."/>
            <person name="Nowrousian M."/>
            <person name="Sun S."/>
            <person name="Cuomo C.A."/>
            <person name="Heitman J."/>
        </authorList>
    </citation>
    <scope>NUCLEOTIDE SEQUENCE [LARGE SCALE GENOMIC DNA]</scope>
    <source>
        <strain evidence="2 3">CBS 6074</strain>
    </source>
</reference>